<dbReference type="EMBL" id="BEXD01001768">
    <property type="protein sequence ID" value="GBB95658.1"/>
    <property type="molecule type" value="Genomic_DNA"/>
</dbReference>
<protein>
    <submittedName>
        <fullName evidence="1">Uncharacterized protein</fullName>
    </submittedName>
</protein>
<gene>
    <name evidence="1" type="ORF">RclHR1_02590003</name>
</gene>
<evidence type="ECO:0000313" key="1">
    <source>
        <dbReference type="EMBL" id="GBB95658.1"/>
    </source>
</evidence>
<dbReference type="AlphaFoldDB" id="A0A2Z6RUK2"/>
<keyword evidence="2" id="KW-1185">Reference proteome</keyword>
<organism evidence="1 2">
    <name type="scientific">Rhizophagus clarus</name>
    <dbReference type="NCBI Taxonomy" id="94130"/>
    <lineage>
        <taxon>Eukaryota</taxon>
        <taxon>Fungi</taxon>
        <taxon>Fungi incertae sedis</taxon>
        <taxon>Mucoromycota</taxon>
        <taxon>Glomeromycotina</taxon>
        <taxon>Glomeromycetes</taxon>
        <taxon>Glomerales</taxon>
        <taxon>Glomeraceae</taxon>
        <taxon>Rhizophagus</taxon>
    </lineage>
</organism>
<dbReference type="Proteomes" id="UP000247702">
    <property type="component" value="Unassembled WGS sequence"/>
</dbReference>
<proteinExistence type="predicted"/>
<reference evidence="1 2" key="1">
    <citation type="submission" date="2017-11" db="EMBL/GenBank/DDBJ databases">
        <title>The genome of Rhizophagus clarus HR1 reveals common genetic basis of auxotrophy among arbuscular mycorrhizal fungi.</title>
        <authorList>
            <person name="Kobayashi Y."/>
        </authorList>
    </citation>
    <scope>NUCLEOTIDE SEQUENCE [LARGE SCALE GENOMIC DNA]</scope>
    <source>
        <strain evidence="1 2">HR1</strain>
    </source>
</reference>
<comment type="caution">
    <text evidence="1">The sequence shown here is derived from an EMBL/GenBank/DDBJ whole genome shotgun (WGS) entry which is preliminary data.</text>
</comment>
<sequence length="142" mass="16447">MAIGRHAGLVRHILTNIKSEMKKRLDNKNYCLTWEGIPKYLNSKKYDQSIYSGCRAVSDVLTLNDPEERLDMDLMEESWNKHGKRNFIELVHGCWKGIIFLSFWSDVGFRRASIEELIEFISDKILPNSLRQALSMVLSLAV</sequence>
<accession>A0A2Z6RUK2</accession>
<name>A0A2Z6RUK2_9GLOM</name>
<evidence type="ECO:0000313" key="2">
    <source>
        <dbReference type="Proteomes" id="UP000247702"/>
    </source>
</evidence>